<feature type="domain" description="Threonine synthase N-terminal" evidence="7">
    <location>
        <begin position="6"/>
        <end position="82"/>
    </location>
</feature>
<accession>A0A328P6A5</accession>
<dbReference type="Gene3D" id="3.40.50.1100">
    <property type="match status" value="2"/>
</dbReference>
<gene>
    <name evidence="8" type="ORF">CA260_00930</name>
</gene>
<name>A0A328P6A5_9GAMM</name>
<comment type="cofactor">
    <cofactor evidence="1 5">
        <name>pyridoxal 5'-phosphate</name>
        <dbReference type="ChEBI" id="CHEBI:597326"/>
    </cofactor>
</comment>
<evidence type="ECO:0000259" key="6">
    <source>
        <dbReference type="Pfam" id="PF00291"/>
    </source>
</evidence>
<dbReference type="OrthoDB" id="9763107at2"/>
<organism evidence="8 9">
    <name type="scientific">Dyella jiangningensis</name>
    <dbReference type="NCBI Taxonomy" id="1379159"/>
    <lineage>
        <taxon>Bacteria</taxon>
        <taxon>Pseudomonadati</taxon>
        <taxon>Pseudomonadota</taxon>
        <taxon>Gammaproteobacteria</taxon>
        <taxon>Lysobacterales</taxon>
        <taxon>Rhodanobacteraceae</taxon>
        <taxon>Dyella</taxon>
    </lineage>
</organism>
<sequence>MSEPLHYRSTRSARHAARIDEVIAAGLAPDGGLYVPEVLPPLDVASFDPHGSLADTAVTLLAPFFRGTALAAELPAICREAFDFPVPLRPLAYAQAASVLELFHGPSAAFKDIGARFLAACFRRLRRDGDAPLTILVATSGDTGAAVAAAFHRQPGVRVVILYPDGRVSPRQAHQLGCFGDNVHALRVAGSFDDCQRMVKASLADADLQARVPMSSANSISLGRLLPQMSYYAHASLDWWQRQRSPLNFIVPTGNLGNALACVWVREMGLPVGEIHLACNANATLPDYFDGDAYTPRPAIPTLANAMDVGAPSNFERLRWTFPHDYELRVQLHASSVDDDAIRETIVQHARDHHELFCPHTATAVHLLDTMGSTGLPWAVVATAHPAKFDSVVEPLIGQAVEVPPALAAMLRRPAHAEPLMASDAALKDWLVRRVEREQTVPS</sequence>
<dbReference type="GO" id="GO:0005737">
    <property type="term" value="C:cytoplasm"/>
    <property type="evidence" value="ECO:0007669"/>
    <property type="project" value="TreeGrafter"/>
</dbReference>
<evidence type="ECO:0000256" key="3">
    <source>
        <dbReference type="ARBA" id="ARBA00022898"/>
    </source>
</evidence>
<dbReference type="Pfam" id="PF14821">
    <property type="entry name" value="Thr_synth_N"/>
    <property type="match status" value="1"/>
</dbReference>
<dbReference type="EC" id="4.2.3.1" evidence="4"/>
<evidence type="ECO:0000256" key="1">
    <source>
        <dbReference type="ARBA" id="ARBA00001933"/>
    </source>
</evidence>
<proteinExistence type="inferred from homology"/>
<reference evidence="8 9" key="1">
    <citation type="journal article" date="2018" name="Genet. Mol. Biol.">
        <title>The genome sequence of Dyella jiangningensis FCAV SCS01 from a lignocellulose-decomposing microbial consortium metagenome reveals potential for biotechnological applications.</title>
        <authorList>
            <person name="Desiderato J.G."/>
            <person name="Alvarenga D.O."/>
            <person name="Constancio M.T.L."/>
            <person name="Alves L.M.C."/>
            <person name="Varani A.M."/>
        </authorList>
    </citation>
    <scope>NUCLEOTIDE SEQUENCE [LARGE SCALE GENOMIC DNA]</scope>
    <source>
        <strain evidence="8 9">FCAV SCS01</strain>
    </source>
</reference>
<feature type="domain" description="Tryptophan synthase beta chain-like PALP" evidence="6">
    <location>
        <begin position="101"/>
        <end position="368"/>
    </location>
</feature>
<evidence type="ECO:0000256" key="4">
    <source>
        <dbReference type="NCBIfam" id="TIGR00260"/>
    </source>
</evidence>
<evidence type="ECO:0000313" key="8">
    <source>
        <dbReference type="EMBL" id="RAO76526.1"/>
    </source>
</evidence>
<dbReference type="GO" id="GO:0004795">
    <property type="term" value="F:threonine synthase activity"/>
    <property type="evidence" value="ECO:0007669"/>
    <property type="project" value="UniProtKB-UniRule"/>
</dbReference>
<protein>
    <recommendedName>
        <fullName evidence="4">Threonine synthase</fullName>
        <ecNumber evidence="4">4.2.3.1</ecNumber>
    </recommendedName>
</protein>
<comment type="similarity">
    <text evidence="2">Belongs to the threonine synthase family.</text>
</comment>
<dbReference type="InterPro" id="IPR001926">
    <property type="entry name" value="TrpB-like_PALP"/>
</dbReference>
<dbReference type="Proteomes" id="UP000248926">
    <property type="component" value="Unassembled WGS sequence"/>
</dbReference>
<dbReference type="PANTHER" id="PTHR43515">
    <property type="entry name" value="THREONINE SYNTHASE-LIKE 1"/>
    <property type="match status" value="1"/>
</dbReference>
<dbReference type="EMBL" id="NFZS01000001">
    <property type="protein sequence ID" value="RAO76526.1"/>
    <property type="molecule type" value="Genomic_DNA"/>
</dbReference>
<dbReference type="InterPro" id="IPR004450">
    <property type="entry name" value="Thr_synthase-like"/>
</dbReference>
<dbReference type="AlphaFoldDB" id="A0A328P6A5"/>
<evidence type="ECO:0000256" key="5">
    <source>
        <dbReference type="PIRSR" id="PIRSR604450-51"/>
    </source>
</evidence>
<dbReference type="Pfam" id="PF00291">
    <property type="entry name" value="PALP"/>
    <property type="match status" value="1"/>
</dbReference>
<dbReference type="GO" id="GO:0009088">
    <property type="term" value="P:threonine biosynthetic process"/>
    <property type="evidence" value="ECO:0007669"/>
    <property type="project" value="UniProtKB-UniRule"/>
</dbReference>
<dbReference type="InterPro" id="IPR029144">
    <property type="entry name" value="Thr_synth_N"/>
</dbReference>
<dbReference type="PANTHER" id="PTHR43515:SF1">
    <property type="entry name" value="THREONINE SYNTHASE-LIKE 1"/>
    <property type="match status" value="1"/>
</dbReference>
<dbReference type="InterPro" id="IPR037158">
    <property type="entry name" value="Thr_synth_N_sf"/>
</dbReference>
<comment type="caution">
    <text evidence="8">The sequence shown here is derived from an EMBL/GenBank/DDBJ whole genome shotgun (WGS) entry which is preliminary data.</text>
</comment>
<dbReference type="NCBIfam" id="TIGR00260">
    <property type="entry name" value="thrC"/>
    <property type="match status" value="1"/>
</dbReference>
<evidence type="ECO:0000256" key="2">
    <source>
        <dbReference type="ARBA" id="ARBA00005517"/>
    </source>
</evidence>
<evidence type="ECO:0000259" key="7">
    <source>
        <dbReference type="Pfam" id="PF14821"/>
    </source>
</evidence>
<dbReference type="Gene3D" id="3.90.1380.10">
    <property type="entry name" value="Threonine synthase, N-terminal domain"/>
    <property type="match status" value="1"/>
</dbReference>
<keyword evidence="3 5" id="KW-0663">Pyridoxal phosphate</keyword>
<dbReference type="SUPFAM" id="SSF53686">
    <property type="entry name" value="Tryptophan synthase beta subunit-like PLP-dependent enzymes"/>
    <property type="match status" value="1"/>
</dbReference>
<dbReference type="InterPro" id="IPR036052">
    <property type="entry name" value="TrpB-like_PALP_sf"/>
</dbReference>
<dbReference type="RefSeq" id="WP_111980602.1">
    <property type="nucleotide sequence ID" value="NZ_NFZS01000001.1"/>
</dbReference>
<feature type="modified residue" description="N6-(pyridoxal phosphate)lysine" evidence="5">
    <location>
        <position position="111"/>
    </location>
</feature>
<evidence type="ECO:0000313" key="9">
    <source>
        <dbReference type="Proteomes" id="UP000248926"/>
    </source>
</evidence>
<keyword evidence="9" id="KW-1185">Reference proteome</keyword>